<name>A0ACD5HJM8_9PROT</name>
<sequence length="189" mass="21950">MRLPAFVRLPTREEILKKRPLGRFTHYLARPVLWHPHRHSVARAAAIGTFIGSLPFFGHLLSITLLCLWRRAYIPIGLIMPWVVTGPLTIIPFFFASYELGFWLLSQLGIAPAITIHYEDIHEIFHGDISLLAMGDRLWHAYLVTWIGSLILGAALTLMVYFGIMQGWRIWVIWRLHRRRLRQARAHQA</sequence>
<proteinExistence type="predicted"/>
<accession>A0ACD5HJM8</accession>
<gene>
    <name evidence="1" type="ORF">HHS34_002850</name>
</gene>
<evidence type="ECO:0000313" key="1">
    <source>
        <dbReference type="EMBL" id="XRI74146.1"/>
    </source>
</evidence>
<keyword evidence="2" id="KW-1185">Reference proteome</keyword>
<evidence type="ECO:0000313" key="2">
    <source>
        <dbReference type="Proteomes" id="UP001195965"/>
    </source>
</evidence>
<reference evidence="1 2" key="1">
    <citation type="journal article" date="2021" name="ISME J.">
        <title>Genomic evolution of the class Acidithiobacillia: deep-branching Proteobacteria living in extreme acidic conditions.</title>
        <authorList>
            <person name="Moya-Beltran A."/>
            <person name="Beard S."/>
            <person name="Rojas-Villalobos C."/>
            <person name="Issotta F."/>
            <person name="Gallardo Y."/>
            <person name="Ulloa R."/>
            <person name="Giaveno A."/>
            <person name="Degli Esposti M."/>
            <person name="Johnson D.B."/>
            <person name="Quatrini R."/>
        </authorList>
    </citation>
    <scope>NUCLEOTIDE SEQUENCE [LARGE SCALE GENOMIC DNA]</scope>
    <source>
        <strain evidence="1 2">GG1-14</strain>
    </source>
</reference>
<dbReference type="EMBL" id="CP127526">
    <property type="protein sequence ID" value="XRI74146.1"/>
    <property type="molecule type" value="Genomic_DNA"/>
</dbReference>
<organism evidence="1 2">
    <name type="scientific">Acidithiobacillus montserratensis</name>
    <dbReference type="NCBI Taxonomy" id="2729135"/>
    <lineage>
        <taxon>Bacteria</taxon>
        <taxon>Pseudomonadati</taxon>
        <taxon>Pseudomonadota</taxon>
        <taxon>Acidithiobacillia</taxon>
        <taxon>Acidithiobacillales</taxon>
        <taxon>Acidithiobacillaceae</taxon>
        <taxon>Acidithiobacillus</taxon>
    </lineage>
</organism>
<protein>
    <submittedName>
        <fullName evidence="1">DUF2062 domain-containing protein</fullName>
    </submittedName>
</protein>
<dbReference type="Proteomes" id="UP001195965">
    <property type="component" value="Chromosome"/>
</dbReference>